<dbReference type="AlphaFoldDB" id="A0A6C0H603"/>
<organism evidence="1">
    <name type="scientific">viral metagenome</name>
    <dbReference type="NCBI Taxonomy" id="1070528"/>
    <lineage>
        <taxon>unclassified sequences</taxon>
        <taxon>metagenomes</taxon>
        <taxon>organismal metagenomes</taxon>
    </lineage>
</organism>
<sequence length="144" mass="17736">MQMMSKKLLKIYKKLIYFFSFYLYKTMENCITQKDIDEIYNYIVKDKKTIKFHREHFGINIEFSISDCKFHTNNYKLFIDNDMVIYNDLKTLLNEIYDFENYFIYYENKVITKLKYNKIIEIKQNEDKVAKIIEEKLCGKFIKN</sequence>
<protein>
    <submittedName>
        <fullName evidence="1">Uncharacterized protein</fullName>
    </submittedName>
</protein>
<accession>A0A6C0H603</accession>
<proteinExistence type="predicted"/>
<evidence type="ECO:0000313" key="1">
    <source>
        <dbReference type="EMBL" id="QHT76002.1"/>
    </source>
</evidence>
<name>A0A6C0H603_9ZZZZ</name>
<dbReference type="EMBL" id="MN739886">
    <property type="protein sequence ID" value="QHT76002.1"/>
    <property type="molecule type" value="Genomic_DNA"/>
</dbReference>
<reference evidence="1" key="1">
    <citation type="journal article" date="2020" name="Nature">
        <title>Giant virus diversity and host interactions through global metagenomics.</title>
        <authorList>
            <person name="Schulz F."/>
            <person name="Roux S."/>
            <person name="Paez-Espino D."/>
            <person name="Jungbluth S."/>
            <person name="Walsh D.A."/>
            <person name="Denef V.J."/>
            <person name="McMahon K.D."/>
            <person name="Konstantinidis K.T."/>
            <person name="Eloe-Fadrosh E.A."/>
            <person name="Kyrpides N.C."/>
            <person name="Woyke T."/>
        </authorList>
    </citation>
    <scope>NUCLEOTIDE SEQUENCE</scope>
    <source>
        <strain evidence="1">GVMAG-M-3300023179-71</strain>
    </source>
</reference>